<organism evidence="1 2">
    <name type="scientific">Thorsellia anophelis DSM 18579</name>
    <dbReference type="NCBI Taxonomy" id="1123402"/>
    <lineage>
        <taxon>Bacteria</taxon>
        <taxon>Pseudomonadati</taxon>
        <taxon>Pseudomonadota</taxon>
        <taxon>Gammaproteobacteria</taxon>
        <taxon>Enterobacterales</taxon>
        <taxon>Thorselliaceae</taxon>
        <taxon>Thorsellia</taxon>
    </lineage>
</organism>
<gene>
    <name evidence="1" type="ORF">SAMN02583745_02088</name>
</gene>
<dbReference type="Proteomes" id="UP000242642">
    <property type="component" value="Unassembled WGS sequence"/>
</dbReference>
<protein>
    <submittedName>
        <fullName evidence="1">Uncharacterized protein</fullName>
    </submittedName>
</protein>
<reference evidence="2" key="1">
    <citation type="submission" date="2016-10" db="EMBL/GenBank/DDBJ databases">
        <authorList>
            <person name="Varghese N."/>
            <person name="Submissions S."/>
        </authorList>
    </citation>
    <scope>NUCLEOTIDE SEQUENCE [LARGE SCALE GENOMIC DNA]</scope>
    <source>
        <strain evidence="2">DSM 18579</strain>
    </source>
</reference>
<name>A0A1I0DQB7_9GAMM</name>
<evidence type="ECO:0000313" key="1">
    <source>
        <dbReference type="EMBL" id="SET34747.1"/>
    </source>
</evidence>
<evidence type="ECO:0000313" key="2">
    <source>
        <dbReference type="Proteomes" id="UP000242642"/>
    </source>
</evidence>
<keyword evidence="2" id="KW-1185">Reference proteome</keyword>
<dbReference type="EMBL" id="FOHV01000018">
    <property type="protein sequence ID" value="SET34747.1"/>
    <property type="molecule type" value="Genomic_DNA"/>
</dbReference>
<accession>A0A1I0DQB7</accession>
<dbReference type="OrthoDB" id="7064054at2"/>
<dbReference type="RefSeq" id="WP_093320681.1">
    <property type="nucleotide sequence ID" value="NZ_FOHV01000018.1"/>
</dbReference>
<dbReference type="AlphaFoldDB" id="A0A1I0DQB7"/>
<sequence>MAFWQYSFHAMPKNNIKQKYQTLPTKITDDDFNNLSWFNEFNYQNFIQSIDYLSPNTHWCKSTIFFGTYDSDSIEIGFDDSLVSYIYMRIDLRENHLLILDKMLSSLALNQLMIIDNEMVILEPLYEDIMKKIEIDIRHKNNFFKTTN</sequence>
<proteinExistence type="predicted"/>